<dbReference type="InterPro" id="IPR010781">
    <property type="entry name" value="DUF1376"/>
</dbReference>
<evidence type="ECO:0000259" key="3">
    <source>
        <dbReference type="Pfam" id="PF07261"/>
    </source>
</evidence>
<feature type="domain" description="DnaB/C C-terminal" evidence="3">
    <location>
        <begin position="185"/>
        <end position="242"/>
    </location>
</feature>
<sequence length="285" mass="32509">MDAPYFPFYPADWLSDPNVQFLSLEEAGAYITLLAYMWRDGKDCALPDDDKYVARLLHVSTRKWAKLREILLDGEHAVLTKTSDGLIRNKRLDKEFTKMVDRSEKRTAAAIMRWQKEKSKDAKAVQLHPVSNANASDLHLQNDAISDSDPYSDPNKDLERDRIRAQQELVQAYEQICGPMRRDEKNIRLLLEYLDEGVHADLVIHALKKSSNADYPAKYADSIVRGYLAKDIKTLEQAIEHEGVSIRYESRSRGTKTTVRTGSEPSITGTGHIIGRIPPRQEQVR</sequence>
<comment type="similarity">
    <text evidence="1">Belongs to the DnaB/DnaD family.</text>
</comment>
<protein>
    <submittedName>
        <fullName evidence="4">DUF1376 domain-containing protein</fullName>
    </submittedName>
</protein>
<organism evidence="4 5">
    <name type="scientific">Alicyclobacillus fastidiosus</name>
    <dbReference type="NCBI Taxonomy" id="392011"/>
    <lineage>
        <taxon>Bacteria</taxon>
        <taxon>Bacillati</taxon>
        <taxon>Bacillota</taxon>
        <taxon>Bacilli</taxon>
        <taxon>Bacillales</taxon>
        <taxon>Alicyclobacillaceae</taxon>
        <taxon>Alicyclobacillus</taxon>
    </lineage>
</organism>
<feature type="region of interest" description="Disordered" evidence="2">
    <location>
        <begin position="250"/>
        <end position="285"/>
    </location>
</feature>
<dbReference type="Pfam" id="PF07120">
    <property type="entry name" value="DUF1376"/>
    <property type="match status" value="1"/>
</dbReference>
<accession>A0ABY6ZNL5</accession>
<dbReference type="Pfam" id="PF07261">
    <property type="entry name" value="DnaB_2"/>
    <property type="match status" value="1"/>
</dbReference>
<name>A0ABY6ZNL5_9BACL</name>
<dbReference type="InterPro" id="IPR006343">
    <property type="entry name" value="DnaB/C_C"/>
</dbReference>
<keyword evidence="5" id="KW-1185">Reference proteome</keyword>
<evidence type="ECO:0000313" key="4">
    <source>
        <dbReference type="EMBL" id="WAH43535.1"/>
    </source>
</evidence>
<evidence type="ECO:0000256" key="2">
    <source>
        <dbReference type="SAM" id="MobiDB-lite"/>
    </source>
</evidence>
<feature type="compositionally biased region" description="Polar residues" evidence="2">
    <location>
        <begin position="255"/>
        <end position="269"/>
    </location>
</feature>
<proteinExistence type="inferred from homology"/>
<gene>
    <name evidence="4" type="ORF">NZD89_09210</name>
</gene>
<evidence type="ECO:0000313" key="5">
    <source>
        <dbReference type="Proteomes" id="UP001164761"/>
    </source>
</evidence>
<dbReference type="Proteomes" id="UP001164761">
    <property type="component" value="Chromosome"/>
</dbReference>
<reference evidence="4" key="1">
    <citation type="submission" date="2022-08" db="EMBL/GenBank/DDBJ databases">
        <title>Alicyclobacillus fastidiosus DSM 17978, complete genome.</title>
        <authorList>
            <person name="Wang Q."/>
            <person name="Cai R."/>
            <person name="Wang Z."/>
        </authorList>
    </citation>
    <scope>NUCLEOTIDE SEQUENCE</scope>
    <source>
        <strain evidence="4">DSM 17978</strain>
    </source>
</reference>
<dbReference type="EMBL" id="CP104067">
    <property type="protein sequence ID" value="WAH43535.1"/>
    <property type="molecule type" value="Genomic_DNA"/>
</dbReference>
<dbReference type="RefSeq" id="WP_268007415.1">
    <property type="nucleotide sequence ID" value="NZ_BSUT01000002.1"/>
</dbReference>
<evidence type="ECO:0000256" key="1">
    <source>
        <dbReference type="ARBA" id="ARBA00093462"/>
    </source>
</evidence>